<evidence type="ECO:0000256" key="10">
    <source>
        <dbReference type="SAM" id="Phobius"/>
    </source>
</evidence>
<dbReference type="Proteomes" id="UP001345963">
    <property type="component" value="Unassembled WGS sequence"/>
</dbReference>
<comment type="caution">
    <text evidence="11">The sequence shown here is derived from an EMBL/GenBank/DDBJ whole genome shotgun (WGS) entry which is preliminary data.</text>
</comment>
<evidence type="ECO:0000313" key="12">
    <source>
        <dbReference type="Proteomes" id="UP001345963"/>
    </source>
</evidence>
<dbReference type="InterPro" id="IPR009729">
    <property type="entry name" value="Gal-3-0_sulfotransfrase"/>
</dbReference>
<keyword evidence="4 10" id="KW-0812">Transmembrane</keyword>
<dbReference type="PANTHER" id="PTHR14647">
    <property type="entry name" value="GALACTOSE-3-O-SULFOTRANSFERASE"/>
    <property type="match status" value="1"/>
</dbReference>
<keyword evidence="12" id="KW-1185">Reference proteome</keyword>
<keyword evidence="5" id="KW-0735">Signal-anchor</keyword>
<evidence type="ECO:0000256" key="4">
    <source>
        <dbReference type="ARBA" id="ARBA00022692"/>
    </source>
</evidence>
<dbReference type="Gene3D" id="3.40.50.300">
    <property type="entry name" value="P-loop containing nucleotide triphosphate hydrolases"/>
    <property type="match status" value="1"/>
</dbReference>
<gene>
    <name evidence="11" type="ORF">ATANTOWER_016250</name>
</gene>
<evidence type="ECO:0000256" key="6">
    <source>
        <dbReference type="ARBA" id="ARBA00022989"/>
    </source>
</evidence>
<name>A0ABU7C0L8_9TELE</name>
<evidence type="ECO:0000256" key="1">
    <source>
        <dbReference type="ARBA" id="ARBA00004323"/>
    </source>
</evidence>
<keyword evidence="7" id="KW-0333">Golgi apparatus</keyword>
<feature type="transmembrane region" description="Helical" evidence="10">
    <location>
        <begin position="72"/>
        <end position="94"/>
    </location>
</feature>
<dbReference type="PANTHER" id="PTHR14647:SF57">
    <property type="entry name" value="GALACTOSE-3-O-SULFOTRANSFERASE 4"/>
    <property type="match status" value="1"/>
</dbReference>
<keyword evidence="8 10" id="KW-0472">Membrane</keyword>
<feature type="transmembrane region" description="Helical" evidence="10">
    <location>
        <begin position="28"/>
        <end position="51"/>
    </location>
</feature>
<evidence type="ECO:0000256" key="2">
    <source>
        <dbReference type="ARBA" id="ARBA00008124"/>
    </source>
</evidence>
<comment type="similarity">
    <text evidence="2">Belongs to the galactose-3-O-sulfotransferase family.</text>
</comment>
<proteinExistence type="inferred from homology"/>
<evidence type="ECO:0000256" key="3">
    <source>
        <dbReference type="ARBA" id="ARBA00022679"/>
    </source>
</evidence>
<sequence>MDNGYKREVGGWEQETAFWLGSGLVLGVVFWGSIGAGAGLFSSPGIVWIFLDHSPWLRMLRWLVCGRLGPVWIWKALLLFLAIAFAGQLLGVIFNKSTVQPAARSIFSSPDAQGPSLGSCQPHTHIMFLKTHKTASSTVLNMLYRFGDEHNLRFALPLGYQLGYPLPFNAHRVKGYRGPRAIEFHIMGNHMRFNKPEVSYSEENSK</sequence>
<dbReference type="EMBL" id="JAHUTI010072206">
    <property type="protein sequence ID" value="MED6255875.1"/>
    <property type="molecule type" value="Genomic_DNA"/>
</dbReference>
<evidence type="ECO:0000256" key="5">
    <source>
        <dbReference type="ARBA" id="ARBA00022968"/>
    </source>
</evidence>
<reference evidence="11 12" key="1">
    <citation type="submission" date="2021-07" db="EMBL/GenBank/DDBJ databases">
        <authorList>
            <person name="Palmer J.M."/>
        </authorList>
    </citation>
    <scope>NUCLEOTIDE SEQUENCE [LARGE SCALE GENOMIC DNA]</scope>
    <source>
        <strain evidence="11 12">AT_MEX2019</strain>
        <tissue evidence="11">Muscle</tissue>
    </source>
</reference>
<evidence type="ECO:0000256" key="8">
    <source>
        <dbReference type="ARBA" id="ARBA00023136"/>
    </source>
</evidence>
<keyword evidence="6 10" id="KW-1133">Transmembrane helix</keyword>
<dbReference type="Pfam" id="PF06990">
    <property type="entry name" value="Gal-3-0_sulfotr"/>
    <property type="match status" value="1"/>
</dbReference>
<keyword evidence="3" id="KW-0808">Transferase</keyword>
<protein>
    <submittedName>
        <fullName evidence="11">Uncharacterized protein</fullName>
    </submittedName>
</protein>
<evidence type="ECO:0000313" key="11">
    <source>
        <dbReference type="EMBL" id="MED6255875.1"/>
    </source>
</evidence>
<comment type="subcellular location">
    <subcellularLocation>
        <location evidence="1">Golgi apparatus membrane</location>
        <topology evidence="1">Single-pass type II membrane protein</topology>
    </subcellularLocation>
</comment>
<evidence type="ECO:0000256" key="7">
    <source>
        <dbReference type="ARBA" id="ARBA00023034"/>
    </source>
</evidence>
<keyword evidence="9" id="KW-0325">Glycoprotein</keyword>
<dbReference type="InterPro" id="IPR027417">
    <property type="entry name" value="P-loop_NTPase"/>
</dbReference>
<evidence type="ECO:0000256" key="9">
    <source>
        <dbReference type="ARBA" id="ARBA00023180"/>
    </source>
</evidence>
<accession>A0ABU7C0L8</accession>
<organism evidence="11 12">
    <name type="scientific">Ataeniobius toweri</name>
    <dbReference type="NCBI Taxonomy" id="208326"/>
    <lineage>
        <taxon>Eukaryota</taxon>
        <taxon>Metazoa</taxon>
        <taxon>Chordata</taxon>
        <taxon>Craniata</taxon>
        <taxon>Vertebrata</taxon>
        <taxon>Euteleostomi</taxon>
        <taxon>Actinopterygii</taxon>
        <taxon>Neopterygii</taxon>
        <taxon>Teleostei</taxon>
        <taxon>Neoteleostei</taxon>
        <taxon>Acanthomorphata</taxon>
        <taxon>Ovalentaria</taxon>
        <taxon>Atherinomorphae</taxon>
        <taxon>Cyprinodontiformes</taxon>
        <taxon>Goodeidae</taxon>
        <taxon>Ataeniobius</taxon>
    </lineage>
</organism>